<comment type="caution">
    <text evidence="1">The sequence shown here is derived from an EMBL/GenBank/DDBJ whole genome shotgun (WGS) entry which is preliminary data.</text>
</comment>
<evidence type="ECO:0000313" key="1">
    <source>
        <dbReference type="EMBL" id="KAJ4721212.1"/>
    </source>
</evidence>
<gene>
    <name evidence="1" type="ORF">OWV82_008931</name>
</gene>
<reference evidence="1 2" key="1">
    <citation type="journal article" date="2023" name="Science">
        <title>Complex scaffold remodeling in plant triterpene biosynthesis.</title>
        <authorList>
            <person name="De La Pena R."/>
            <person name="Hodgson H."/>
            <person name="Liu J.C."/>
            <person name="Stephenson M.J."/>
            <person name="Martin A.C."/>
            <person name="Owen C."/>
            <person name="Harkess A."/>
            <person name="Leebens-Mack J."/>
            <person name="Jimenez L.E."/>
            <person name="Osbourn A."/>
            <person name="Sattely E.S."/>
        </authorList>
    </citation>
    <scope>NUCLEOTIDE SEQUENCE [LARGE SCALE GENOMIC DNA]</scope>
    <source>
        <strain evidence="2">cv. JPN11</strain>
        <tissue evidence="1">Leaf</tissue>
    </source>
</reference>
<organism evidence="1 2">
    <name type="scientific">Melia azedarach</name>
    <name type="common">Chinaberry tree</name>
    <dbReference type="NCBI Taxonomy" id="155640"/>
    <lineage>
        <taxon>Eukaryota</taxon>
        <taxon>Viridiplantae</taxon>
        <taxon>Streptophyta</taxon>
        <taxon>Embryophyta</taxon>
        <taxon>Tracheophyta</taxon>
        <taxon>Spermatophyta</taxon>
        <taxon>Magnoliopsida</taxon>
        <taxon>eudicotyledons</taxon>
        <taxon>Gunneridae</taxon>
        <taxon>Pentapetalae</taxon>
        <taxon>rosids</taxon>
        <taxon>malvids</taxon>
        <taxon>Sapindales</taxon>
        <taxon>Meliaceae</taxon>
        <taxon>Melia</taxon>
    </lineage>
</organism>
<evidence type="ECO:0000313" key="2">
    <source>
        <dbReference type="Proteomes" id="UP001164539"/>
    </source>
</evidence>
<sequence>MEEATVVNKGEDLIDLPPGFRFHPTDEEIITHYLTEKVMNTSFSACAVGEVDLNKSEPWDLPKKAKMGEKEWYFFCQRDRKYPTGMRTNRATEAGYWKATGKDKEIYKGKGCLVGMKKTLVFYRGRAPKGEKTNWVMHEYRLEGKFSYYNLPKAAKDEWVVCRVFHKNTGIKKSPIPGLPRMNSFGDDFFDGYGSLPPLMDPPSSSKPGSSFTDGGHNEFKSINTAPVSRSSDGNYHSYIPTTITNNHNFLHPPQTSNFHPQIQLQNQLLSYHTTPNPIYLHQGRSTTGAVGFGGNDQAILRALAGNNNETSTHENQCKVEQFSSNNQSMISRSQDTGLSTDMNTTEISSVLSKQDIVSGNRSYEDLDGPFNAELDTFWDNY</sequence>
<protein>
    <submittedName>
        <fullName evidence="1">NAC domain protein</fullName>
    </submittedName>
</protein>
<proteinExistence type="predicted"/>
<dbReference type="EMBL" id="CM051397">
    <property type="protein sequence ID" value="KAJ4721212.1"/>
    <property type="molecule type" value="Genomic_DNA"/>
</dbReference>
<dbReference type="Proteomes" id="UP001164539">
    <property type="component" value="Chromosome 4"/>
</dbReference>
<name>A0ACC1YCX7_MELAZ</name>
<accession>A0ACC1YCX7</accession>
<keyword evidence="2" id="KW-1185">Reference proteome</keyword>